<dbReference type="AlphaFoldDB" id="A0A7X1Z8D1"/>
<proteinExistence type="predicted"/>
<dbReference type="Pfam" id="PF06133">
    <property type="entry name" value="Com_YlbF"/>
    <property type="match status" value="1"/>
</dbReference>
<gene>
    <name evidence="1" type="ORF">GHI93_01660</name>
</gene>
<evidence type="ECO:0000313" key="1">
    <source>
        <dbReference type="EMBL" id="MQW38656.1"/>
    </source>
</evidence>
<organism evidence="1 2">
    <name type="scientific">Lactococcus hircilactis</name>
    <dbReference type="NCBI Taxonomy" id="1494462"/>
    <lineage>
        <taxon>Bacteria</taxon>
        <taxon>Bacillati</taxon>
        <taxon>Bacillota</taxon>
        <taxon>Bacilli</taxon>
        <taxon>Lactobacillales</taxon>
        <taxon>Streptococcaceae</taxon>
        <taxon>Lactococcus</taxon>
    </lineage>
</organism>
<dbReference type="InterPro" id="IPR023378">
    <property type="entry name" value="YheA/YmcA-like_dom_sf"/>
</dbReference>
<dbReference type="Gene3D" id="1.20.1500.10">
    <property type="entry name" value="YheA/YmcA-like"/>
    <property type="match status" value="1"/>
</dbReference>
<keyword evidence="2" id="KW-1185">Reference proteome</keyword>
<protein>
    <recommendedName>
        <fullName evidence="3">YlbF family regulator</fullName>
    </recommendedName>
</protein>
<reference evidence="1 2" key="1">
    <citation type="submission" date="2019-10" db="EMBL/GenBank/DDBJ databases">
        <authorList>
            <person name="Dong K."/>
        </authorList>
    </citation>
    <scope>NUCLEOTIDE SEQUENCE [LARGE SCALE GENOMIC DNA]</scope>
    <source>
        <strain evidence="1 2">DSM 28960</strain>
    </source>
</reference>
<evidence type="ECO:0000313" key="2">
    <source>
        <dbReference type="Proteomes" id="UP000439550"/>
    </source>
</evidence>
<comment type="caution">
    <text evidence="1">The sequence shown here is derived from an EMBL/GenBank/DDBJ whole genome shotgun (WGS) entry which is preliminary data.</text>
</comment>
<sequence length="124" mass="14068">MLIIDEKLLEIDDLIDEVVNEFMKKDEVATYLKAKKTFLSDDTLQKKIAVSTDNKAYLAYRPELKQLQKEIMTNSKVYALKLAENDVQEILSALTKKIAQSISTTISIDENLPLKGGGHHARHH</sequence>
<dbReference type="SUPFAM" id="SSF158622">
    <property type="entry name" value="YheA/YmcA-like"/>
    <property type="match status" value="1"/>
</dbReference>
<accession>A0A7X1Z8D1</accession>
<dbReference type="InterPro" id="IPR010368">
    <property type="entry name" value="Com_YlbF"/>
</dbReference>
<evidence type="ECO:0008006" key="3">
    <source>
        <dbReference type="Google" id="ProtNLM"/>
    </source>
</evidence>
<dbReference type="EMBL" id="WITJ01000002">
    <property type="protein sequence ID" value="MQW38656.1"/>
    <property type="molecule type" value="Genomic_DNA"/>
</dbReference>
<dbReference type="OrthoDB" id="2242751at2"/>
<dbReference type="RefSeq" id="WP_153494997.1">
    <property type="nucleotide sequence ID" value="NZ_CAXYUY010000009.1"/>
</dbReference>
<dbReference type="Proteomes" id="UP000439550">
    <property type="component" value="Unassembled WGS sequence"/>
</dbReference>
<name>A0A7X1Z8D1_9LACT</name>